<evidence type="ECO:0000256" key="8">
    <source>
        <dbReference type="ARBA" id="ARBA00023157"/>
    </source>
</evidence>
<evidence type="ECO:0000256" key="7">
    <source>
        <dbReference type="ARBA" id="ARBA00022837"/>
    </source>
</evidence>
<keyword evidence="3 11" id="KW-0301">Gamma-carboxyglutamic acid</keyword>
<dbReference type="GO" id="GO:0005576">
    <property type="term" value="C:extracellular region"/>
    <property type="evidence" value="ECO:0007669"/>
    <property type="project" value="UniProtKB-SubCell"/>
</dbReference>
<sequence>TRQAFLYLGLVLSAKAPLEATAAGPALWGTELLPLRATVVYFYDLIHDPLEGKREICELNPDCDELADHIGFQEAYRRYYGPV</sequence>
<dbReference type="AlphaFoldDB" id="A0A8C4YDL7"/>
<feature type="signal peptide" evidence="12">
    <location>
        <begin position="1"/>
        <end position="20"/>
    </location>
</feature>
<dbReference type="PANTHER" id="PTHR14235:SF0">
    <property type="entry name" value="OSTEOCALCIN"/>
    <property type="match status" value="1"/>
</dbReference>
<dbReference type="GO" id="GO:0005509">
    <property type="term" value="F:calcium ion binding"/>
    <property type="evidence" value="ECO:0007669"/>
    <property type="project" value="UniProtKB-UniRule"/>
</dbReference>
<dbReference type="GeneTree" id="ENSGT00960000189418"/>
<feature type="modified residue" description="4-carboxyglutamate" evidence="11">
    <location>
        <position position="58"/>
    </location>
</feature>
<dbReference type="InterPro" id="IPR000294">
    <property type="entry name" value="GLA_domain"/>
</dbReference>
<evidence type="ECO:0000256" key="3">
    <source>
        <dbReference type="ARBA" id="ARBA00022479"/>
    </source>
</evidence>
<comment type="function">
    <text evidence="12">Binds strongly to apatite and calcium.</text>
</comment>
<evidence type="ECO:0000256" key="10">
    <source>
        <dbReference type="PIRSR" id="PIRSR602384-2"/>
    </source>
</evidence>
<evidence type="ECO:0000256" key="6">
    <source>
        <dbReference type="ARBA" id="ARBA00022723"/>
    </source>
</evidence>
<keyword evidence="4 12" id="KW-0964">Secreted</keyword>
<protein>
    <recommendedName>
        <fullName evidence="12">Osteocalcin</fullName>
    </recommendedName>
</protein>
<evidence type="ECO:0000256" key="1">
    <source>
        <dbReference type="ARBA" id="ARBA00004613"/>
    </source>
</evidence>
<feature type="binding site" evidence="9">
    <location>
        <position position="64"/>
    </location>
    <ligand>
        <name>Ca(2+)</name>
        <dbReference type="ChEBI" id="CHEBI:29108"/>
        <label>1</label>
    </ligand>
</feature>
<name>A0A8C4YDL7_9SAUR</name>
<dbReference type="PROSITE" id="PS00011">
    <property type="entry name" value="GLA_1"/>
    <property type="match status" value="1"/>
</dbReference>
<feature type="modified residue" description="4-carboxyglutamate" evidence="11">
    <location>
        <position position="51"/>
    </location>
</feature>
<dbReference type="GO" id="GO:1900076">
    <property type="term" value="P:regulation of cellular response to insulin stimulus"/>
    <property type="evidence" value="ECO:0007669"/>
    <property type="project" value="InterPro"/>
</dbReference>
<feature type="modified residue" description="4-carboxyglutamate" evidence="11">
    <location>
        <position position="55"/>
    </location>
</feature>
<dbReference type="OrthoDB" id="9950568at2759"/>
<dbReference type="GO" id="GO:0032571">
    <property type="term" value="P:response to vitamin K"/>
    <property type="evidence" value="ECO:0007669"/>
    <property type="project" value="InterPro"/>
</dbReference>
<keyword evidence="15" id="KW-1185">Reference proteome</keyword>
<dbReference type="SUPFAM" id="SSF57630">
    <property type="entry name" value="GLA-domain"/>
    <property type="match status" value="1"/>
</dbReference>
<dbReference type="GO" id="GO:0060348">
    <property type="term" value="P:bone development"/>
    <property type="evidence" value="ECO:0007669"/>
    <property type="project" value="InterPro"/>
</dbReference>
<dbReference type="GO" id="GO:0030500">
    <property type="term" value="P:regulation of bone mineralization"/>
    <property type="evidence" value="ECO:0007669"/>
    <property type="project" value="InterPro"/>
</dbReference>
<evidence type="ECO:0000256" key="5">
    <source>
        <dbReference type="ARBA" id="ARBA00022591"/>
    </source>
</evidence>
<dbReference type="Pfam" id="PF25890">
    <property type="entry name" value="BGLAP_C"/>
    <property type="match status" value="1"/>
</dbReference>
<dbReference type="PROSITE" id="PS50998">
    <property type="entry name" value="GLA_2"/>
    <property type="match status" value="1"/>
</dbReference>
<reference evidence="14" key="2">
    <citation type="submission" date="2025-08" db="UniProtKB">
        <authorList>
            <consortium name="Ensembl"/>
        </authorList>
    </citation>
    <scope>IDENTIFICATION</scope>
</reference>
<evidence type="ECO:0000256" key="4">
    <source>
        <dbReference type="ARBA" id="ARBA00022525"/>
    </source>
</evidence>
<keyword evidence="12" id="KW-0732">Signal</keyword>
<feature type="binding site" evidence="9">
    <location>
        <position position="51"/>
    </location>
    <ligand>
        <name>Ca(2+)</name>
        <dbReference type="ChEBI" id="CHEBI:29108"/>
        <label>1</label>
    </ligand>
</feature>
<dbReference type="InterPro" id="IPR035972">
    <property type="entry name" value="GLA-like_dom_SF"/>
</dbReference>
<reference evidence="14" key="3">
    <citation type="submission" date="2025-09" db="UniProtKB">
        <authorList>
            <consortium name="Ensembl"/>
        </authorList>
    </citation>
    <scope>IDENTIFICATION</scope>
</reference>
<dbReference type="PRINTS" id="PR00002">
    <property type="entry name" value="GLABONE"/>
</dbReference>
<feature type="domain" description="Gla" evidence="13">
    <location>
        <begin position="49"/>
        <end position="81"/>
    </location>
</feature>
<feature type="disulfide bond" evidence="10">
    <location>
        <begin position="57"/>
        <end position="63"/>
    </location>
</feature>
<evidence type="ECO:0000256" key="2">
    <source>
        <dbReference type="ARBA" id="ARBA00008850"/>
    </source>
</evidence>
<dbReference type="GO" id="GO:0008147">
    <property type="term" value="F:structural constituent of bone"/>
    <property type="evidence" value="ECO:0007669"/>
    <property type="project" value="TreeGrafter"/>
</dbReference>
<dbReference type="PANTHER" id="PTHR14235">
    <property type="entry name" value="OSTEOCALCIN"/>
    <property type="match status" value="1"/>
</dbReference>
<dbReference type="GO" id="GO:0001649">
    <property type="term" value="P:osteoblast differentiation"/>
    <property type="evidence" value="ECO:0007669"/>
    <property type="project" value="TreeGrafter"/>
</dbReference>
<dbReference type="Ensembl" id="ENSGEVT00005024854.1">
    <property type="protein sequence ID" value="ENSGEVP00005023640.1"/>
    <property type="gene ID" value="ENSGEVG00005016778.1"/>
</dbReference>
<dbReference type="GO" id="GO:0046848">
    <property type="term" value="F:hydroxyapatite binding"/>
    <property type="evidence" value="ECO:0007669"/>
    <property type="project" value="TreeGrafter"/>
</dbReference>
<dbReference type="InterPro" id="IPR039176">
    <property type="entry name" value="Osteocalcin"/>
</dbReference>
<keyword evidence="5" id="KW-0091">Biomineralization</keyword>
<keyword evidence="8 10" id="KW-1015">Disulfide bond</keyword>
<evidence type="ECO:0000256" key="11">
    <source>
        <dbReference type="PIRSR" id="PIRSR602384-3"/>
    </source>
</evidence>
<keyword evidence="7 9" id="KW-0106">Calcium</keyword>
<dbReference type="GO" id="GO:0031214">
    <property type="term" value="P:biomineral tissue development"/>
    <property type="evidence" value="ECO:0007669"/>
    <property type="project" value="UniProtKB-KW"/>
</dbReference>
<comment type="subcellular location">
    <subcellularLocation>
        <location evidence="1 12">Secreted</location>
    </subcellularLocation>
</comment>
<accession>A0A8C4YDL7</accession>
<feature type="chain" id="PRO_5034351324" description="Osteocalcin" evidence="12">
    <location>
        <begin position="21"/>
        <end position="83"/>
    </location>
</feature>
<dbReference type="InterPro" id="IPR002384">
    <property type="entry name" value="Osteocalcin/MGP"/>
</dbReference>
<evidence type="ECO:0000313" key="15">
    <source>
        <dbReference type="Proteomes" id="UP000694390"/>
    </source>
</evidence>
<evidence type="ECO:0000256" key="9">
    <source>
        <dbReference type="PIRSR" id="PIRSR602384-1"/>
    </source>
</evidence>
<evidence type="ECO:0000313" key="14">
    <source>
        <dbReference type="Ensembl" id="ENSGEVP00005023640.1"/>
    </source>
</evidence>
<evidence type="ECO:0000256" key="12">
    <source>
        <dbReference type="RuleBase" id="RU361261"/>
    </source>
</evidence>
<comment type="PTM">
    <text evidence="11 12">Gamma-carboxyglutamate residues are formed by vitamin K dependent carboxylation. These residues are essential for the binding of calcium.</text>
</comment>
<dbReference type="Proteomes" id="UP000694390">
    <property type="component" value="Chromosome 24"/>
</dbReference>
<reference evidence="14" key="1">
    <citation type="submission" date="2019-06" db="EMBL/GenBank/DDBJ databases">
        <title>G10K-VGP Goodes thornscrub tortoise genome, primary haplotype.</title>
        <authorList>
            <person name="Murphy B."/>
            <person name="Edwards T."/>
            <person name="Rhie A."/>
            <person name="Koren S."/>
            <person name="Phillippy A."/>
            <person name="Fedrigo O."/>
            <person name="Haase B."/>
            <person name="Mountcastle J."/>
            <person name="Lewin H."/>
            <person name="Damas J."/>
            <person name="Howe K."/>
            <person name="Formenti G."/>
            <person name="Myers G."/>
            <person name="Durbin R."/>
            <person name="Jarvis E.D."/>
        </authorList>
    </citation>
    <scope>NUCLEOTIDE SEQUENCE [LARGE SCALE GENOMIC DNA]</scope>
</reference>
<dbReference type="SMART" id="SM00069">
    <property type="entry name" value="GLA"/>
    <property type="match status" value="1"/>
</dbReference>
<feature type="binding site" evidence="9">
    <location>
        <position position="55"/>
    </location>
    <ligand>
        <name>Ca(2+)</name>
        <dbReference type="ChEBI" id="CHEBI:29108"/>
        <label>1</label>
    </ligand>
</feature>
<comment type="similarity">
    <text evidence="2 12">Belongs to the osteocalcin/matrix Gla protein family.</text>
</comment>
<dbReference type="InterPro" id="IPR058704">
    <property type="entry name" value="BGLAP-like_C"/>
</dbReference>
<keyword evidence="6 9" id="KW-0479">Metal-binding</keyword>
<proteinExistence type="inferred from homology"/>
<evidence type="ECO:0000259" key="13">
    <source>
        <dbReference type="PROSITE" id="PS50998"/>
    </source>
</evidence>
<organism evidence="14 15">
    <name type="scientific">Gopherus evgoodei</name>
    <name type="common">Goodes thornscrub tortoise</name>
    <dbReference type="NCBI Taxonomy" id="1825980"/>
    <lineage>
        <taxon>Eukaryota</taxon>
        <taxon>Metazoa</taxon>
        <taxon>Chordata</taxon>
        <taxon>Craniata</taxon>
        <taxon>Vertebrata</taxon>
        <taxon>Euteleostomi</taxon>
        <taxon>Archelosauria</taxon>
        <taxon>Testudinata</taxon>
        <taxon>Testudines</taxon>
        <taxon>Cryptodira</taxon>
        <taxon>Durocryptodira</taxon>
        <taxon>Testudinoidea</taxon>
        <taxon>Testudinidae</taxon>
        <taxon>Gopherus</taxon>
    </lineage>
</organism>
<feature type="binding site" evidence="9">
    <location>
        <position position="58"/>
    </location>
    <ligand>
        <name>Ca(2+)</name>
        <dbReference type="ChEBI" id="CHEBI:29108"/>
        <label>1</label>
    </ligand>
</feature>